<dbReference type="OrthoDB" id="511027at2"/>
<proteinExistence type="predicted"/>
<comment type="caution">
    <text evidence="2">The sequence shown here is derived from an EMBL/GenBank/DDBJ whole genome shotgun (WGS) entry which is preliminary data.</text>
</comment>
<dbReference type="InterPro" id="IPR016181">
    <property type="entry name" value="Acyl_CoA_acyltransferase"/>
</dbReference>
<evidence type="ECO:0000313" key="2">
    <source>
        <dbReference type="EMBL" id="RED55736.1"/>
    </source>
</evidence>
<dbReference type="SUPFAM" id="SSF55729">
    <property type="entry name" value="Acyl-CoA N-acyltransferases (Nat)"/>
    <property type="match status" value="1"/>
</dbReference>
<dbReference type="Gene3D" id="3.40.630.30">
    <property type="match status" value="1"/>
</dbReference>
<gene>
    <name evidence="2" type="ORF">DFP95_11662</name>
</gene>
<accession>A0A3D9I3K7</accession>
<name>A0A3D9I3K7_9BACL</name>
<dbReference type="EMBL" id="QRDY01000016">
    <property type="protein sequence ID" value="RED55736.1"/>
    <property type="molecule type" value="Genomic_DNA"/>
</dbReference>
<dbReference type="PROSITE" id="PS51186">
    <property type="entry name" value="GNAT"/>
    <property type="match status" value="1"/>
</dbReference>
<keyword evidence="3" id="KW-1185">Reference proteome</keyword>
<dbReference type="InterPro" id="IPR000182">
    <property type="entry name" value="GNAT_dom"/>
</dbReference>
<dbReference type="Pfam" id="PF00583">
    <property type="entry name" value="Acetyltransf_1"/>
    <property type="match status" value="1"/>
</dbReference>
<evidence type="ECO:0000259" key="1">
    <source>
        <dbReference type="PROSITE" id="PS51186"/>
    </source>
</evidence>
<sequence length="318" mass="35978">MRILNVHRILPEEIDSFIEIGSASGHEAEVKQYLEQMIAIGSIRAEWCYIVKDEERPLGRVAFWTLPKVGKPLAMVLLDMSWNNSDYMDIGRLLLQKTFADMQELGATIIDYVLDAPVVAPQWQGNPEERANLLEHVGFRLNRETYRFERKPPDIAQNEPDSKGLVFRTLAEVGEAAYINAIERVSSAILDRREQRELVLKGSGNHARDYFQDLQQMEYEPEWWQLAYTASGDLVGLVMPASSPTFSTIGYIGVVPEQRGHGYIDVLLRRGTLILEEAGAAVIRADTDVNNIPMANAFRRAGYTQFATRREYGIEIGS</sequence>
<organism evidence="2 3">
    <name type="scientific">Cohnella lupini</name>
    <dbReference type="NCBI Taxonomy" id="1294267"/>
    <lineage>
        <taxon>Bacteria</taxon>
        <taxon>Bacillati</taxon>
        <taxon>Bacillota</taxon>
        <taxon>Bacilli</taxon>
        <taxon>Bacillales</taxon>
        <taxon>Paenibacillaceae</taxon>
        <taxon>Cohnella</taxon>
    </lineage>
</organism>
<protein>
    <recommendedName>
        <fullName evidence="1">N-acetyltransferase domain-containing protein</fullName>
    </recommendedName>
</protein>
<evidence type="ECO:0000313" key="3">
    <source>
        <dbReference type="Proteomes" id="UP000256869"/>
    </source>
</evidence>
<feature type="domain" description="N-acetyltransferase" evidence="1">
    <location>
        <begin position="165"/>
        <end position="318"/>
    </location>
</feature>
<dbReference type="AlphaFoldDB" id="A0A3D9I3K7"/>
<reference evidence="2 3" key="1">
    <citation type="submission" date="2018-07" db="EMBL/GenBank/DDBJ databases">
        <title>Genomic Encyclopedia of Type Strains, Phase III (KMG-III): the genomes of soil and plant-associated and newly described type strains.</title>
        <authorList>
            <person name="Whitman W."/>
        </authorList>
    </citation>
    <scope>NUCLEOTIDE SEQUENCE [LARGE SCALE GENOMIC DNA]</scope>
    <source>
        <strain evidence="2 3">CECT 8236</strain>
    </source>
</reference>
<dbReference type="Proteomes" id="UP000256869">
    <property type="component" value="Unassembled WGS sequence"/>
</dbReference>
<dbReference type="RefSeq" id="WP_115994701.1">
    <property type="nucleotide sequence ID" value="NZ_QRDY01000016.1"/>
</dbReference>
<dbReference type="GO" id="GO:0016747">
    <property type="term" value="F:acyltransferase activity, transferring groups other than amino-acyl groups"/>
    <property type="evidence" value="ECO:0007669"/>
    <property type="project" value="InterPro"/>
</dbReference>